<accession>A0A0K2SQ15</accession>
<reference evidence="8" key="2">
    <citation type="journal article" date="2016" name="Int. J. Syst. Evol. Microbiol.">
        <title>Complete genome sequence and cell structure of Limnochorda pilosa, a Gram-negative spore-former within the phylum Firmicutes.</title>
        <authorList>
            <person name="Watanabe M."/>
            <person name="Kojima H."/>
            <person name="Fukui M."/>
        </authorList>
    </citation>
    <scope>NUCLEOTIDE SEQUENCE [LARGE SCALE GENOMIC DNA]</scope>
    <source>
        <strain evidence="8">HC45</strain>
    </source>
</reference>
<comment type="subcellular location">
    <subcellularLocation>
        <location evidence="1">Cell membrane</location>
        <topology evidence="1">Multi-pass membrane protein</topology>
    </subcellularLocation>
</comment>
<dbReference type="EMBL" id="AP014924">
    <property type="protein sequence ID" value="BAS29181.1"/>
    <property type="molecule type" value="Genomic_DNA"/>
</dbReference>
<gene>
    <name evidence="7" type="ORF">LIP_3369</name>
</gene>
<keyword evidence="8" id="KW-1185">Reference proteome</keyword>
<evidence type="ECO:0000256" key="4">
    <source>
        <dbReference type="ARBA" id="ARBA00022989"/>
    </source>
</evidence>
<keyword evidence="5 6" id="KW-0472">Membrane</keyword>
<dbReference type="Proteomes" id="UP000065807">
    <property type="component" value="Chromosome"/>
</dbReference>
<dbReference type="OrthoDB" id="128422at2"/>
<feature type="transmembrane region" description="Helical" evidence="6">
    <location>
        <begin position="231"/>
        <end position="253"/>
    </location>
</feature>
<evidence type="ECO:0000313" key="8">
    <source>
        <dbReference type="Proteomes" id="UP000065807"/>
    </source>
</evidence>
<evidence type="ECO:0008006" key="9">
    <source>
        <dbReference type="Google" id="ProtNLM"/>
    </source>
</evidence>
<dbReference type="AlphaFoldDB" id="A0A0K2SQ15"/>
<dbReference type="Pfam" id="PF09678">
    <property type="entry name" value="Caa3_CtaG"/>
    <property type="match status" value="2"/>
</dbReference>
<name>A0A0K2SQ15_LIMPI</name>
<keyword evidence="3 6" id="KW-0812">Transmembrane</keyword>
<dbReference type="InterPro" id="IPR019108">
    <property type="entry name" value="Caa3_assmbl_CtaG-rel"/>
</dbReference>
<reference evidence="8" key="1">
    <citation type="submission" date="2015-07" db="EMBL/GenBank/DDBJ databases">
        <title>Complete genome sequence and phylogenetic analysis of Limnochorda pilosa.</title>
        <authorList>
            <person name="Watanabe M."/>
            <person name="Kojima H."/>
            <person name="Fukui M."/>
        </authorList>
    </citation>
    <scope>NUCLEOTIDE SEQUENCE [LARGE SCALE GENOMIC DNA]</scope>
    <source>
        <strain evidence="8">HC45</strain>
    </source>
</reference>
<feature type="transmembrane region" description="Helical" evidence="6">
    <location>
        <begin position="186"/>
        <end position="211"/>
    </location>
</feature>
<evidence type="ECO:0000256" key="2">
    <source>
        <dbReference type="ARBA" id="ARBA00022475"/>
    </source>
</evidence>
<evidence type="ECO:0000256" key="3">
    <source>
        <dbReference type="ARBA" id="ARBA00022692"/>
    </source>
</evidence>
<organism evidence="7 8">
    <name type="scientific">Limnochorda pilosa</name>
    <dbReference type="NCBI Taxonomy" id="1555112"/>
    <lineage>
        <taxon>Bacteria</taxon>
        <taxon>Bacillati</taxon>
        <taxon>Bacillota</taxon>
        <taxon>Limnochordia</taxon>
        <taxon>Limnochordales</taxon>
        <taxon>Limnochordaceae</taxon>
        <taxon>Limnochorda</taxon>
    </lineage>
</organism>
<feature type="transmembrane region" description="Helical" evidence="6">
    <location>
        <begin position="36"/>
        <end position="58"/>
    </location>
</feature>
<dbReference type="KEGG" id="lpil:LIP_3369"/>
<proteinExistence type="predicted"/>
<dbReference type="RefSeq" id="WP_068140613.1">
    <property type="nucleotide sequence ID" value="NZ_AP014924.1"/>
</dbReference>
<feature type="transmembrane region" description="Helical" evidence="6">
    <location>
        <begin position="106"/>
        <end position="125"/>
    </location>
</feature>
<dbReference type="STRING" id="1555112.LIP_3369"/>
<keyword evidence="4 6" id="KW-1133">Transmembrane helix</keyword>
<feature type="transmembrane region" description="Helical" evidence="6">
    <location>
        <begin position="159"/>
        <end position="179"/>
    </location>
</feature>
<feature type="transmembrane region" description="Helical" evidence="6">
    <location>
        <begin position="6"/>
        <end position="24"/>
    </location>
</feature>
<evidence type="ECO:0000256" key="5">
    <source>
        <dbReference type="ARBA" id="ARBA00023136"/>
    </source>
</evidence>
<protein>
    <recommendedName>
        <fullName evidence="9">Cytochrome c oxidase assembly protein</fullName>
    </recommendedName>
</protein>
<evidence type="ECO:0000256" key="1">
    <source>
        <dbReference type="ARBA" id="ARBA00004651"/>
    </source>
</evidence>
<evidence type="ECO:0000313" key="7">
    <source>
        <dbReference type="EMBL" id="BAS29181.1"/>
    </source>
</evidence>
<keyword evidence="2" id="KW-1003">Cell membrane</keyword>
<evidence type="ECO:0000256" key="6">
    <source>
        <dbReference type="SAM" id="Phobius"/>
    </source>
</evidence>
<dbReference type="GO" id="GO:0005886">
    <property type="term" value="C:plasma membrane"/>
    <property type="evidence" value="ECO:0007669"/>
    <property type="project" value="UniProtKB-SubCell"/>
</dbReference>
<sequence>MEVWTWTWDPAVLAALAVAVYVYARFAGPLRPRPGQVVLFAAGVLAVFAALVTPVNAVGDRYLFTLHVVNHQLLQMAAPILFVLSVPRKSWPRRARERRRARRGELLTAGVVFALYNLVIWLWHWPLGAGASGGLRQACGLPTGLPKENPLLATLEDGIPLLVGLPFWAIALRPASVAWRASAARLALLVGSWLFNWLISFFIGLAGRPLYGTYLVLPRVWGLSPLADQALGAGIMWVMGNMMYGAVLLWLLWRLLRREEAADAAVQRA</sequence>
<feature type="transmembrane region" description="Helical" evidence="6">
    <location>
        <begin position="64"/>
        <end position="86"/>
    </location>
</feature>